<evidence type="ECO:0000256" key="2">
    <source>
        <dbReference type="ARBA" id="ARBA00022517"/>
    </source>
</evidence>
<sequence>MPSEVRAAALVAQIRARVEALLEGTSFFLIDVVVRGRSGAHVVEIFIDGDRGPSVRDLEQLSREIAFVLDSDDLIPGRYLLNVSSPGVERPLVLPRQYPKHVGRQLEVQLAPTQEEGQAQRLRGTLHAANTESIELVLPDGTHRRLRYEEIQTARVCLPW</sequence>
<dbReference type="AlphaFoldDB" id="A0A7V2B0T0"/>
<dbReference type="PANTHER" id="PTHR33867:SF1">
    <property type="entry name" value="RIBOSOME MATURATION FACTOR RIMP"/>
    <property type="match status" value="1"/>
</dbReference>
<dbReference type="PANTHER" id="PTHR33867">
    <property type="entry name" value="RIBOSOME MATURATION FACTOR RIMP"/>
    <property type="match status" value="1"/>
</dbReference>
<protein>
    <recommendedName>
        <fullName evidence="3">Ribosome maturation factor RimP</fullName>
    </recommendedName>
</protein>
<dbReference type="EMBL" id="DSGB01000005">
    <property type="protein sequence ID" value="HER96154.1"/>
    <property type="molecule type" value="Genomic_DNA"/>
</dbReference>
<dbReference type="GO" id="GO:0005829">
    <property type="term" value="C:cytosol"/>
    <property type="evidence" value="ECO:0007669"/>
    <property type="project" value="TreeGrafter"/>
</dbReference>
<organism evidence="5">
    <name type="scientific">Rhodothermus marinus</name>
    <name type="common">Rhodothermus obamensis</name>
    <dbReference type="NCBI Taxonomy" id="29549"/>
    <lineage>
        <taxon>Bacteria</taxon>
        <taxon>Pseudomonadati</taxon>
        <taxon>Rhodothermota</taxon>
        <taxon>Rhodothermia</taxon>
        <taxon>Rhodothermales</taxon>
        <taxon>Rhodothermaceae</taxon>
        <taxon>Rhodothermus</taxon>
    </lineage>
</organism>
<dbReference type="Pfam" id="PF02576">
    <property type="entry name" value="RimP_N"/>
    <property type="match status" value="1"/>
</dbReference>
<name>A0A7V2B0T0_RHOMR</name>
<accession>A0A7V2B0T0</accession>
<proteinExistence type="inferred from homology"/>
<comment type="function">
    <text evidence="3">Required for maturation of 30S ribosomal subunits.</text>
</comment>
<evidence type="ECO:0000256" key="1">
    <source>
        <dbReference type="ARBA" id="ARBA00022490"/>
    </source>
</evidence>
<dbReference type="GO" id="GO:0000028">
    <property type="term" value="P:ribosomal small subunit assembly"/>
    <property type="evidence" value="ECO:0007669"/>
    <property type="project" value="TreeGrafter"/>
</dbReference>
<dbReference type="InterPro" id="IPR035956">
    <property type="entry name" value="RimP_N_sf"/>
</dbReference>
<dbReference type="SUPFAM" id="SSF75420">
    <property type="entry name" value="YhbC-like, N-terminal domain"/>
    <property type="match status" value="1"/>
</dbReference>
<keyword evidence="1 3" id="KW-0963">Cytoplasm</keyword>
<reference evidence="5" key="1">
    <citation type="journal article" date="2020" name="mSystems">
        <title>Genome- and Community-Level Interaction Insights into Carbon Utilization and Element Cycling Functions of Hydrothermarchaeota in Hydrothermal Sediment.</title>
        <authorList>
            <person name="Zhou Z."/>
            <person name="Liu Y."/>
            <person name="Xu W."/>
            <person name="Pan J."/>
            <person name="Luo Z.H."/>
            <person name="Li M."/>
        </authorList>
    </citation>
    <scope>NUCLEOTIDE SEQUENCE [LARGE SCALE GENOMIC DNA]</scope>
    <source>
        <strain evidence="5">SpSt-143</strain>
    </source>
</reference>
<keyword evidence="2 3" id="KW-0690">Ribosome biogenesis</keyword>
<dbReference type="Gene3D" id="3.30.300.70">
    <property type="entry name" value="RimP-like superfamily, N-terminal"/>
    <property type="match status" value="1"/>
</dbReference>
<comment type="subcellular location">
    <subcellularLocation>
        <location evidence="3">Cytoplasm</location>
    </subcellularLocation>
</comment>
<evidence type="ECO:0000256" key="3">
    <source>
        <dbReference type="HAMAP-Rule" id="MF_01077"/>
    </source>
</evidence>
<dbReference type="HAMAP" id="MF_01077">
    <property type="entry name" value="RimP"/>
    <property type="match status" value="1"/>
</dbReference>
<dbReference type="GO" id="GO:0006412">
    <property type="term" value="P:translation"/>
    <property type="evidence" value="ECO:0007669"/>
    <property type="project" value="TreeGrafter"/>
</dbReference>
<gene>
    <name evidence="3" type="primary">rimP</name>
    <name evidence="5" type="ORF">ENO59_06515</name>
</gene>
<evidence type="ECO:0000313" key="5">
    <source>
        <dbReference type="EMBL" id="HER96154.1"/>
    </source>
</evidence>
<dbReference type="InterPro" id="IPR003728">
    <property type="entry name" value="Ribosome_maturation_RimP"/>
</dbReference>
<dbReference type="InterPro" id="IPR036847">
    <property type="entry name" value="RimP_C_sf"/>
</dbReference>
<comment type="similarity">
    <text evidence="3">Belongs to the RimP family.</text>
</comment>
<feature type="domain" description="Ribosome maturation factor RimP N-terminal" evidence="4">
    <location>
        <begin position="18"/>
        <end position="89"/>
    </location>
</feature>
<dbReference type="SUPFAM" id="SSF74942">
    <property type="entry name" value="YhbC-like, C-terminal domain"/>
    <property type="match status" value="1"/>
</dbReference>
<comment type="caution">
    <text evidence="5">The sequence shown here is derived from an EMBL/GenBank/DDBJ whole genome shotgun (WGS) entry which is preliminary data.</text>
</comment>
<dbReference type="InterPro" id="IPR028989">
    <property type="entry name" value="RimP_N"/>
</dbReference>
<evidence type="ECO:0000259" key="4">
    <source>
        <dbReference type="Pfam" id="PF02576"/>
    </source>
</evidence>